<evidence type="ECO:0000313" key="4">
    <source>
        <dbReference type="Proteomes" id="UP001597380"/>
    </source>
</evidence>
<reference evidence="4" key="1">
    <citation type="journal article" date="2019" name="Int. J. Syst. Evol. Microbiol.">
        <title>The Global Catalogue of Microorganisms (GCM) 10K type strain sequencing project: providing services to taxonomists for standard genome sequencing and annotation.</title>
        <authorList>
            <consortium name="The Broad Institute Genomics Platform"/>
            <consortium name="The Broad Institute Genome Sequencing Center for Infectious Disease"/>
            <person name="Wu L."/>
            <person name="Ma J."/>
        </authorList>
    </citation>
    <scope>NUCLEOTIDE SEQUENCE [LARGE SCALE GENOMIC DNA]</scope>
    <source>
        <strain evidence="4">CGMCC 1.10992</strain>
    </source>
</reference>
<protein>
    <submittedName>
        <fullName evidence="3">Glycosyltransferase family 2 protein</fullName>
        <ecNumber evidence="3">2.4.-.-</ecNumber>
    </submittedName>
</protein>
<keyword evidence="3" id="KW-0328">Glycosyltransferase</keyword>
<evidence type="ECO:0000313" key="3">
    <source>
        <dbReference type="EMBL" id="MFD2096783.1"/>
    </source>
</evidence>
<feature type="domain" description="Glycosyltransferase 2-like" evidence="2">
    <location>
        <begin position="8"/>
        <end position="133"/>
    </location>
</feature>
<keyword evidence="4" id="KW-1185">Reference proteome</keyword>
<dbReference type="PANTHER" id="PTHR43630:SF2">
    <property type="entry name" value="GLYCOSYLTRANSFERASE"/>
    <property type="match status" value="1"/>
</dbReference>
<dbReference type="SUPFAM" id="SSF53448">
    <property type="entry name" value="Nucleotide-diphospho-sugar transferases"/>
    <property type="match status" value="1"/>
</dbReference>
<dbReference type="InterPro" id="IPR001173">
    <property type="entry name" value="Glyco_trans_2-like"/>
</dbReference>
<organism evidence="3 4">
    <name type="scientific">Corallincola platygyrae</name>
    <dbReference type="NCBI Taxonomy" id="1193278"/>
    <lineage>
        <taxon>Bacteria</taxon>
        <taxon>Pseudomonadati</taxon>
        <taxon>Pseudomonadota</taxon>
        <taxon>Gammaproteobacteria</taxon>
        <taxon>Alteromonadales</taxon>
        <taxon>Psychromonadaceae</taxon>
        <taxon>Corallincola</taxon>
    </lineage>
</organism>
<dbReference type="InterPro" id="IPR029044">
    <property type="entry name" value="Nucleotide-diphossugar_trans"/>
</dbReference>
<dbReference type="GO" id="GO:0016757">
    <property type="term" value="F:glycosyltransferase activity"/>
    <property type="evidence" value="ECO:0007669"/>
    <property type="project" value="UniProtKB-KW"/>
</dbReference>
<keyword evidence="3" id="KW-0808">Transferase</keyword>
<dbReference type="Pfam" id="PF00535">
    <property type="entry name" value="Glycos_transf_2"/>
    <property type="match status" value="1"/>
</dbReference>
<evidence type="ECO:0000259" key="2">
    <source>
        <dbReference type="Pfam" id="PF00535"/>
    </source>
</evidence>
<proteinExistence type="inferred from homology"/>
<gene>
    <name evidence="3" type="ORF">ACFSJ3_12370</name>
</gene>
<dbReference type="EC" id="2.4.-.-" evidence="3"/>
<name>A0ABW4XNU3_9GAMM</name>
<dbReference type="PANTHER" id="PTHR43630">
    <property type="entry name" value="POLY-BETA-1,6-N-ACETYL-D-GLUCOSAMINE SYNTHASE"/>
    <property type="match status" value="1"/>
</dbReference>
<comment type="caution">
    <text evidence="3">The sequence shown here is derived from an EMBL/GenBank/DDBJ whole genome shotgun (WGS) entry which is preliminary data.</text>
</comment>
<accession>A0ABW4XNU3</accession>
<evidence type="ECO:0000256" key="1">
    <source>
        <dbReference type="ARBA" id="ARBA00038494"/>
    </source>
</evidence>
<dbReference type="Proteomes" id="UP001597380">
    <property type="component" value="Unassembled WGS sequence"/>
</dbReference>
<dbReference type="RefSeq" id="WP_345339485.1">
    <property type="nucleotide sequence ID" value="NZ_BAABLI010000009.1"/>
</dbReference>
<comment type="similarity">
    <text evidence="1">Belongs to the glycosyltransferase 2 family. WaaE/KdtX subfamily.</text>
</comment>
<dbReference type="EMBL" id="JBHUHT010000013">
    <property type="protein sequence ID" value="MFD2096783.1"/>
    <property type="molecule type" value="Genomic_DNA"/>
</dbReference>
<sequence>MSARASLTVALITKNAGPRFKACLASVGWADEVVIVDSGSTDGTLEIAKAAGAKIVQSEGWPGFGPQRQRAQSEVSSDWVFWLDSDEVVTPELRRSIEAVLAQPEPDFAYSVPRLTDFFGRFIRHSGWYPDRVVRLYAKDRYQYDDALVHEKVNVEKSKVKPLSGDLLHYTADEFHGYMAKSLRYANDWGQAKFAKGKRTGVFGIVGHSLACFVKKYFFQLGFLDGKHGFLLACQSTHYVFNKYLALWVLTQQSKHRASVSQKPDS</sequence>
<dbReference type="Gene3D" id="3.90.550.10">
    <property type="entry name" value="Spore Coat Polysaccharide Biosynthesis Protein SpsA, Chain A"/>
    <property type="match status" value="1"/>
</dbReference>
<dbReference type="CDD" id="cd02511">
    <property type="entry name" value="Beta4Glucosyltransferase"/>
    <property type="match status" value="1"/>
</dbReference>